<evidence type="ECO:0000313" key="7">
    <source>
        <dbReference type="Proteomes" id="UP000051086"/>
    </source>
</evidence>
<dbReference type="GO" id="GO:0016020">
    <property type="term" value="C:membrane"/>
    <property type="evidence" value="ECO:0007669"/>
    <property type="project" value="TreeGrafter"/>
</dbReference>
<dbReference type="PANTHER" id="PTHR43272">
    <property type="entry name" value="LONG-CHAIN-FATTY-ACID--COA LIGASE"/>
    <property type="match status" value="1"/>
</dbReference>
<feature type="domain" description="AMP-dependent synthetase/ligase" evidence="4">
    <location>
        <begin position="35"/>
        <end position="452"/>
    </location>
</feature>
<dbReference type="Pfam" id="PF23562">
    <property type="entry name" value="AMP-binding_C_3"/>
    <property type="match status" value="1"/>
</dbReference>
<gene>
    <name evidence="5" type="ORF">TL5118_01100</name>
    <name evidence="6" type="ORF">TL5120_00935</name>
</gene>
<dbReference type="PANTHER" id="PTHR43272:SF32">
    <property type="entry name" value="AMP-DEPENDENT SYNTHETASE_LIGASE DOMAIN-CONTAINING PROTEIN"/>
    <property type="match status" value="1"/>
</dbReference>
<keyword evidence="3" id="KW-0443">Lipid metabolism</keyword>
<evidence type="ECO:0000259" key="4">
    <source>
        <dbReference type="Pfam" id="PF00501"/>
    </source>
</evidence>
<evidence type="ECO:0000313" key="6">
    <source>
        <dbReference type="EMBL" id="CUH71154.1"/>
    </source>
</evidence>
<reference evidence="6 8" key="1">
    <citation type="submission" date="2015-09" db="EMBL/GenBank/DDBJ databases">
        <authorList>
            <consortium name="Swine Surveillance"/>
        </authorList>
    </citation>
    <scope>NUCLEOTIDE SEQUENCE [LARGE SCALE GENOMIC DNA]</scope>
    <source>
        <strain evidence="6 8">5120</strain>
    </source>
</reference>
<dbReference type="EMBL" id="CYSB01000023">
    <property type="protein sequence ID" value="CUH64990.1"/>
    <property type="molecule type" value="Genomic_DNA"/>
</dbReference>
<sequence length="673" mass="75445">MEAVRSMKTEHLGGTELAQSSQAAGGLQSIPALLHRNATEMADRPAYREKEFGIWQSWTWRETEHQINNLARGLLNLGVKEGDFIAIIGRNRPYMYWSMVAAQSVGAIPVPLYQDAAAEEMAYVLDHCGARFVIAEDQEQVDKVIDIQEDLHQFEHMIYLDPRGMRKYDHTQLHEFSHIQEQGFAARDELTPELERRRSKLDYSSTCVMLYTSGTTGKPKGVVLSNRNVIESAKNSSEFDNLRPDEEILAYLPMAWVGDFIFSVGQAYWCGFCVNCPESAETLNVDLREIGPTYYFAPPRVFETQLTSVMIRMEDASPMKRKMFHYFMEHAKKVGGDILDGNPVGFGDRMKYALGNLMVYGPLKNTLGFSRVRVGYTAGEAIGPEIFAFYRSLGINLKQLYGQTEATVFITAQPDGQVRSDTVGVPSPGVELKIDDNGEVHYRSPGVFEYYYKNEESTKGTKDAEGWVATGDAGFIEKDTGHLRIIDRAKDVGKMADGSLFAPKYVENKLKFFPNVLEAVLFGNGRDKCMAFVNIDLTAVGNWAERNNIAYSSYQELAGHPQVLETIKSHVEEVNKSVAQDEMLSGCQIHRFLVLHKELDADDGEMTRTRKVRRRIVEDKFSDLIDALYGGKDEIYTTTEVTYEDGRKGSISANLTLIDAPVVAVTSGKVAAE</sequence>
<dbReference type="Gene3D" id="3.40.50.12780">
    <property type="entry name" value="N-terminal domain of ligase-like"/>
    <property type="match status" value="1"/>
</dbReference>
<evidence type="ECO:0000313" key="5">
    <source>
        <dbReference type="EMBL" id="CUH64990.1"/>
    </source>
</evidence>
<keyword evidence="2" id="KW-0276">Fatty acid metabolism</keyword>
<evidence type="ECO:0000256" key="3">
    <source>
        <dbReference type="ARBA" id="ARBA00023098"/>
    </source>
</evidence>
<dbReference type="SUPFAM" id="SSF56801">
    <property type="entry name" value="Acetyl-CoA synthetase-like"/>
    <property type="match status" value="1"/>
</dbReference>
<evidence type="ECO:0000256" key="2">
    <source>
        <dbReference type="ARBA" id="ARBA00022832"/>
    </source>
</evidence>
<dbReference type="InterPro" id="IPR042099">
    <property type="entry name" value="ANL_N_sf"/>
</dbReference>
<dbReference type="AlphaFoldDB" id="A0A0P1F9T8"/>
<accession>A0A0P1F9T8</accession>
<organism evidence="6 8">
    <name type="scientific">Thalassovita autumnalis</name>
    <dbReference type="NCBI Taxonomy" id="2072972"/>
    <lineage>
        <taxon>Bacteria</taxon>
        <taxon>Pseudomonadati</taxon>
        <taxon>Pseudomonadota</taxon>
        <taxon>Alphaproteobacteria</taxon>
        <taxon>Rhodobacterales</taxon>
        <taxon>Roseobacteraceae</taxon>
        <taxon>Thalassovita</taxon>
    </lineage>
</organism>
<dbReference type="Pfam" id="PF00501">
    <property type="entry name" value="AMP-binding"/>
    <property type="match status" value="1"/>
</dbReference>
<dbReference type="EC" id="6.2.1.3" evidence="6"/>
<dbReference type="Proteomes" id="UP000051887">
    <property type="component" value="Unassembled WGS sequence"/>
</dbReference>
<dbReference type="InterPro" id="IPR000873">
    <property type="entry name" value="AMP-dep_synth/lig_dom"/>
</dbReference>
<dbReference type="GO" id="GO:0004467">
    <property type="term" value="F:long-chain fatty acid-CoA ligase activity"/>
    <property type="evidence" value="ECO:0007669"/>
    <property type="project" value="UniProtKB-EC"/>
</dbReference>
<dbReference type="EMBL" id="CYSC01000016">
    <property type="protein sequence ID" value="CUH71154.1"/>
    <property type="molecule type" value="Genomic_DNA"/>
</dbReference>
<dbReference type="InterPro" id="IPR020845">
    <property type="entry name" value="AMP-binding_CS"/>
</dbReference>
<evidence type="ECO:0000256" key="1">
    <source>
        <dbReference type="ARBA" id="ARBA00022598"/>
    </source>
</evidence>
<dbReference type="PROSITE" id="PS00455">
    <property type="entry name" value="AMP_BINDING"/>
    <property type="match status" value="1"/>
</dbReference>
<keyword evidence="7" id="KW-1185">Reference proteome</keyword>
<proteinExistence type="predicted"/>
<name>A0A0P1F9T8_9RHOB</name>
<protein>
    <submittedName>
        <fullName evidence="6">Long-chain-fatty-acid--CoA ligase FadD15</fullName>
        <ecNumber evidence="6">6.2.1.3</ecNumber>
    </submittedName>
</protein>
<reference evidence="5 7" key="2">
    <citation type="submission" date="2015-09" db="EMBL/GenBank/DDBJ databases">
        <authorList>
            <person name="Rodrigo-Torres L."/>
            <person name="Arahal D.R."/>
        </authorList>
    </citation>
    <scope>NUCLEOTIDE SEQUENCE [LARGE SCALE GENOMIC DNA]</scope>
    <source>
        <strain evidence="5 7">CECT 5118</strain>
    </source>
</reference>
<keyword evidence="1 6" id="KW-0436">Ligase</keyword>
<evidence type="ECO:0000313" key="8">
    <source>
        <dbReference type="Proteomes" id="UP000051887"/>
    </source>
</evidence>
<dbReference type="Proteomes" id="UP000051086">
    <property type="component" value="Unassembled WGS sequence"/>
</dbReference>